<dbReference type="RefSeq" id="WP_056969279.1">
    <property type="nucleotide sequence ID" value="NZ_AYZK01000002.1"/>
</dbReference>
<sequence>MTGVTGSSWDFRGFKKSGIHSLGKYPATMVAEMQFKLLKEWTTGTNQVVLDPFMGSGTSLVEAQRLGFDAIGIDINPYAVLLSQVKTHNYGDVNWHALKARLSERLFFNHGSIENWHFSNIDKWFRPDIIRSLTKVRNAILHEDDIWIRRYLWICMSEVIYYHSNDRTSTFKMHVKPNSQIKNIKDDVIETFLEIVFSKKSYLPVTQQQSVRIVSGDAKKACESLATNSIDVICTSPPYGENATTVTYGQFSILFLKWIDERDISGDEKLLDNFSAIDSFSLGGKNAELEPIDIRVVEEFVNSIAIRKQQKVRRFLSDYLIIIKQLSRVLKRGGVALFTVGNRRVDGVQQPLDLITVQMFKKYSVQLIDEEKRHILSKKMPVRLSSDSKGTPVKSMNEESILIFKKV</sequence>
<dbReference type="Proteomes" id="UP000051789">
    <property type="component" value="Unassembled WGS sequence"/>
</dbReference>
<dbReference type="PATRIC" id="fig|1423810.4.peg.1195"/>
<keyword evidence="2" id="KW-0808">Transferase</keyword>
<dbReference type="GO" id="GO:0009307">
    <property type="term" value="P:DNA restriction-modification system"/>
    <property type="evidence" value="ECO:0007669"/>
    <property type="project" value="UniProtKB-KW"/>
</dbReference>
<dbReference type="PANTHER" id="PTHR13370">
    <property type="entry name" value="RNA METHYLASE-RELATED"/>
    <property type="match status" value="1"/>
</dbReference>
<dbReference type="GO" id="GO:0032259">
    <property type="term" value="P:methylation"/>
    <property type="evidence" value="ECO:0007669"/>
    <property type="project" value="UniProtKB-KW"/>
</dbReference>
<dbReference type="InterPro" id="IPR029063">
    <property type="entry name" value="SAM-dependent_MTases_sf"/>
</dbReference>
<name>A0A0R2C7L7_9LACO</name>
<protein>
    <submittedName>
        <fullName evidence="5">Modification methylase</fullName>
    </submittedName>
</protein>
<dbReference type="PANTHER" id="PTHR13370:SF3">
    <property type="entry name" value="TRNA (GUANINE(10)-N2)-METHYLTRANSFERASE HOMOLOG"/>
    <property type="match status" value="1"/>
</dbReference>
<keyword evidence="1 5" id="KW-0489">Methyltransferase</keyword>
<dbReference type="CDD" id="cd02440">
    <property type="entry name" value="AdoMet_MTases"/>
    <property type="match status" value="1"/>
</dbReference>
<reference evidence="5 6" key="1">
    <citation type="journal article" date="2015" name="Genome Announc.">
        <title>Expanding the biotechnology potential of lactobacilli through comparative genomics of 213 strains and associated genera.</title>
        <authorList>
            <person name="Sun Z."/>
            <person name="Harris H.M."/>
            <person name="McCann A."/>
            <person name="Guo C."/>
            <person name="Argimon S."/>
            <person name="Zhang W."/>
            <person name="Yang X."/>
            <person name="Jeffery I.B."/>
            <person name="Cooney J.C."/>
            <person name="Kagawa T.F."/>
            <person name="Liu W."/>
            <person name="Song Y."/>
            <person name="Salvetti E."/>
            <person name="Wrobel A."/>
            <person name="Rasinkangas P."/>
            <person name="Parkhill J."/>
            <person name="Rea M.C."/>
            <person name="O'Sullivan O."/>
            <person name="Ritari J."/>
            <person name="Douillard F.P."/>
            <person name="Paul Ross R."/>
            <person name="Yang R."/>
            <person name="Briner A.E."/>
            <person name="Felis G.E."/>
            <person name="de Vos W.M."/>
            <person name="Barrangou R."/>
            <person name="Klaenhammer T.R."/>
            <person name="Caufield P.W."/>
            <person name="Cui Y."/>
            <person name="Zhang H."/>
            <person name="O'Toole P.W."/>
        </authorList>
    </citation>
    <scope>NUCLEOTIDE SEQUENCE [LARGE SCALE GENOMIC DNA]</scope>
    <source>
        <strain evidence="5 6">DSM 22698</strain>
    </source>
</reference>
<keyword evidence="3" id="KW-0680">Restriction system</keyword>
<dbReference type="EMBL" id="AYZK01000002">
    <property type="protein sequence ID" value="KRM87640.1"/>
    <property type="molecule type" value="Genomic_DNA"/>
</dbReference>
<evidence type="ECO:0000256" key="3">
    <source>
        <dbReference type="ARBA" id="ARBA00022747"/>
    </source>
</evidence>
<dbReference type="GO" id="GO:0003677">
    <property type="term" value="F:DNA binding"/>
    <property type="evidence" value="ECO:0007669"/>
    <property type="project" value="InterPro"/>
</dbReference>
<evidence type="ECO:0000259" key="4">
    <source>
        <dbReference type="Pfam" id="PF01555"/>
    </source>
</evidence>
<comment type="caution">
    <text evidence="5">The sequence shown here is derived from an EMBL/GenBank/DDBJ whole genome shotgun (WGS) entry which is preliminary data.</text>
</comment>
<evidence type="ECO:0000313" key="6">
    <source>
        <dbReference type="Proteomes" id="UP000051789"/>
    </source>
</evidence>
<evidence type="ECO:0000256" key="2">
    <source>
        <dbReference type="ARBA" id="ARBA00022679"/>
    </source>
</evidence>
<organism evidence="5 6">
    <name type="scientific">Lacticaseibacillus thailandensis DSM 22698 = JCM 13996</name>
    <dbReference type="NCBI Taxonomy" id="1423810"/>
    <lineage>
        <taxon>Bacteria</taxon>
        <taxon>Bacillati</taxon>
        <taxon>Bacillota</taxon>
        <taxon>Bacilli</taxon>
        <taxon>Lactobacillales</taxon>
        <taxon>Lactobacillaceae</taxon>
        <taxon>Lacticaseibacillus</taxon>
    </lineage>
</organism>
<evidence type="ECO:0000256" key="1">
    <source>
        <dbReference type="ARBA" id="ARBA00022603"/>
    </source>
</evidence>
<dbReference type="SUPFAM" id="SSF53335">
    <property type="entry name" value="S-adenosyl-L-methionine-dependent methyltransferases"/>
    <property type="match status" value="2"/>
</dbReference>
<feature type="domain" description="DNA methylase N-4/N-6" evidence="4">
    <location>
        <begin position="6"/>
        <end position="81"/>
    </location>
</feature>
<dbReference type="STRING" id="1423810.FD19_GL001161"/>
<dbReference type="AlphaFoldDB" id="A0A0R2C7L7"/>
<dbReference type="InterPro" id="IPR002941">
    <property type="entry name" value="DNA_methylase_N4/N6"/>
</dbReference>
<keyword evidence="6" id="KW-1185">Reference proteome</keyword>
<evidence type="ECO:0000313" key="5">
    <source>
        <dbReference type="EMBL" id="KRM87640.1"/>
    </source>
</evidence>
<dbReference type="Pfam" id="PF01555">
    <property type="entry name" value="N6_N4_Mtase"/>
    <property type="match status" value="1"/>
</dbReference>
<accession>A0A0R2C7L7</accession>
<proteinExistence type="predicted"/>
<dbReference type="Gene3D" id="3.40.50.150">
    <property type="entry name" value="Vaccinia Virus protein VP39"/>
    <property type="match status" value="2"/>
</dbReference>
<dbReference type="GO" id="GO:0008170">
    <property type="term" value="F:N-methyltransferase activity"/>
    <property type="evidence" value="ECO:0007669"/>
    <property type="project" value="InterPro"/>
</dbReference>
<gene>
    <name evidence="5" type="ORF">FD19_GL001161</name>
</gene>
<dbReference type="GO" id="GO:0005737">
    <property type="term" value="C:cytoplasm"/>
    <property type="evidence" value="ECO:0007669"/>
    <property type="project" value="TreeGrafter"/>
</dbReference>